<accession>A0A8T3VBD4</accession>
<comment type="caution">
    <text evidence="1">The sequence shown here is derived from an EMBL/GenBank/DDBJ whole genome shotgun (WGS) entry which is preliminary data.</text>
</comment>
<evidence type="ECO:0008006" key="3">
    <source>
        <dbReference type="Google" id="ProtNLM"/>
    </source>
</evidence>
<organism evidence="1 2">
    <name type="scientific">Methanobrevibacter millerae</name>
    <dbReference type="NCBI Taxonomy" id="230361"/>
    <lineage>
        <taxon>Archaea</taxon>
        <taxon>Methanobacteriati</taxon>
        <taxon>Methanobacteriota</taxon>
        <taxon>Methanomada group</taxon>
        <taxon>Methanobacteria</taxon>
        <taxon>Methanobacteriales</taxon>
        <taxon>Methanobacteriaceae</taxon>
        <taxon>Methanobrevibacter</taxon>
    </lineage>
</organism>
<proteinExistence type="predicted"/>
<dbReference type="Proteomes" id="UP000762703">
    <property type="component" value="Unassembled WGS sequence"/>
</dbReference>
<protein>
    <recommendedName>
        <fullName evidence="3">RRN7-type domain-containing protein</fullName>
    </recommendedName>
</protein>
<sequence>MNELICEMCGSNNVIKQDGLFICQSCNTKYSMEEARKIMAGEKVEVEGTVKIDTSSELENLYELARRAKDTNNNENALKYYDQILVKEPNSWEAQFYVVYFKSMGCKIAEISSAAVDVNNCLKPVLNLVKDNIADTDEQENIITEIVDRIITITEMLDNAARNHFNGINPRIQNKFVQKYVNNVFSVIYLLYNLGDNLIEIFGETYKDYSIGLWKLGIAKHQRIFGLLTDKKANESRINNYVAKIQKYEPTYEKPKLNKGGCYVATSVYGSYDCPEVWTLRRFRDNTLDNNIFGRLFIKTYYTISPTLVKHFGDKKIFNRIFKPILDRFVKKLNEKGVKSTFYLGK</sequence>
<evidence type="ECO:0000313" key="2">
    <source>
        <dbReference type="Proteomes" id="UP000762703"/>
    </source>
</evidence>
<dbReference type="EMBL" id="SUTE01000011">
    <property type="protein sequence ID" value="MBE6504462.1"/>
    <property type="molecule type" value="Genomic_DNA"/>
</dbReference>
<dbReference type="InterPro" id="IPR049886">
    <property type="entry name" value="CFI_box_CTERM_dom"/>
</dbReference>
<dbReference type="RefSeq" id="WP_303736109.1">
    <property type="nucleotide sequence ID" value="NZ_SUTE01000011.1"/>
</dbReference>
<dbReference type="SUPFAM" id="SSF48452">
    <property type="entry name" value="TPR-like"/>
    <property type="match status" value="1"/>
</dbReference>
<dbReference type="InterPro" id="IPR011990">
    <property type="entry name" value="TPR-like_helical_dom_sf"/>
</dbReference>
<gene>
    <name evidence="1" type="ORF">E7Z73_01780</name>
</gene>
<name>A0A8T3VBD4_9EURY</name>
<dbReference type="AlphaFoldDB" id="A0A8T3VBD4"/>
<reference evidence="1" key="1">
    <citation type="submission" date="2019-04" db="EMBL/GenBank/DDBJ databases">
        <title>Evolution of Biomass-Degrading Anaerobic Consortia Revealed by Metagenomics.</title>
        <authorList>
            <person name="Peng X."/>
        </authorList>
    </citation>
    <scope>NUCLEOTIDE SEQUENCE</scope>
    <source>
        <strain evidence="1">SIG12</strain>
    </source>
</reference>
<evidence type="ECO:0000313" key="1">
    <source>
        <dbReference type="EMBL" id="MBE6504462.1"/>
    </source>
</evidence>
<dbReference type="NCBIfam" id="NF041770">
    <property type="entry name" value="CFI_box_CTERM"/>
    <property type="match status" value="1"/>
</dbReference>